<gene>
    <name evidence="3" type="ORF">RFI_07887</name>
</gene>
<evidence type="ECO:0000256" key="2">
    <source>
        <dbReference type="SAM" id="Phobius"/>
    </source>
</evidence>
<feature type="region of interest" description="Disordered" evidence="1">
    <location>
        <begin position="1"/>
        <end position="42"/>
    </location>
</feature>
<keyword evidence="4" id="KW-1185">Reference proteome</keyword>
<protein>
    <submittedName>
        <fullName evidence="3">Uncharacterized protein</fullName>
    </submittedName>
</protein>
<reference evidence="3 4" key="1">
    <citation type="journal article" date="2013" name="Curr. Biol.">
        <title>The Genome of the Foraminiferan Reticulomyxa filosa.</title>
        <authorList>
            <person name="Glockner G."/>
            <person name="Hulsmann N."/>
            <person name="Schleicher M."/>
            <person name="Noegel A.A."/>
            <person name="Eichinger L."/>
            <person name="Gallinger C."/>
            <person name="Pawlowski J."/>
            <person name="Sierra R."/>
            <person name="Euteneuer U."/>
            <person name="Pillet L."/>
            <person name="Moustafa A."/>
            <person name="Platzer M."/>
            <person name="Groth M."/>
            <person name="Szafranski K."/>
            <person name="Schliwa M."/>
        </authorList>
    </citation>
    <scope>NUCLEOTIDE SEQUENCE [LARGE SCALE GENOMIC DNA]</scope>
</reference>
<sequence>MELQMLKEELDNKENGNDASGKTDDDDNESEKKETRKDSDNETGYARGCCGHYHDLKNLFVSIFSCCKHRSTQVKPGKFIVNDTEKCRVLKSYDFIFAYPLAVSIGLVSILLILLIPTAFIAAIAVVVDRGLWTQFWEFTRWLLLKLLNIFGPIVMLKLFDKFVIRDTTATILRNKRIRCFSIVSVLDTSGMMGASFAMGVYDVLIGRVWYALYILTSHLLKPYQSVLPSQYHLSDDVYHSYVSTVALMSLSLLENKEQRRQFLWSEEFERSAFFLEKNKSYVSTPKRTHSVLCCCRNRARSRKPILSPLTKFSKYSVEFGSQREFSL</sequence>
<evidence type="ECO:0000313" key="4">
    <source>
        <dbReference type="Proteomes" id="UP000023152"/>
    </source>
</evidence>
<keyword evidence="2" id="KW-0472">Membrane</keyword>
<organism evidence="3 4">
    <name type="scientific">Reticulomyxa filosa</name>
    <dbReference type="NCBI Taxonomy" id="46433"/>
    <lineage>
        <taxon>Eukaryota</taxon>
        <taxon>Sar</taxon>
        <taxon>Rhizaria</taxon>
        <taxon>Retaria</taxon>
        <taxon>Foraminifera</taxon>
        <taxon>Monothalamids</taxon>
        <taxon>Reticulomyxidae</taxon>
        <taxon>Reticulomyxa</taxon>
    </lineage>
</organism>
<evidence type="ECO:0000256" key="1">
    <source>
        <dbReference type="SAM" id="MobiDB-lite"/>
    </source>
</evidence>
<feature type="transmembrane region" description="Helical" evidence="2">
    <location>
        <begin position="181"/>
        <end position="202"/>
    </location>
</feature>
<feature type="compositionally biased region" description="Basic and acidic residues" evidence="1">
    <location>
        <begin position="1"/>
        <end position="16"/>
    </location>
</feature>
<dbReference type="EMBL" id="ASPP01006163">
    <property type="protein sequence ID" value="ETO29235.1"/>
    <property type="molecule type" value="Genomic_DNA"/>
</dbReference>
<feature type="transmembrane region" description="Helical" evidence="2">
    <location>
        <begin position="139"/>
        <end position="160"/>
    </location>
</feature>
<proteinExistence type="predicted"/>
<keyword evidence="2" id="KW-1133">Transmembrane helix</keyword>
<feature type="compositionally biased region" description="Basic and acidic residues" evidence="1">
    <location>
        <begin position="30"/>
        <end position="40"/>
    </location>
</feature>
<dbReference type="AlphaFoldDB" id="X6NSG2"/>
<comment type="caution">
    <text evidence="3">The sequence shown here is derived from an EMBL/GenBank/DDBJ whole genome shotgun (WGS) entry which is preliminary data.</text>
</comment>
<accession>X6NSG2</accession>
<feature type="transmembrane region" description="Helical" evidence="2">
    <location>
        <begin position="96"/>
        <end position="127"/>
    </location>
</feature>
<keyword evidence="2" id="KW-0812">Transmembrane</keyword>
<name>X6NSG2_RETFI</name>
<evidence type="ECO:0000313" key="3">
    <source>
        <dbReference type="EMBL" id="ETO29235.1"/>
    </source>
</evidence>
<dbReference type="Proteomes" id="UP000023152">
    <property type="component" value="Unassembled WGS sequence"/>
</dbReference>